<evidence type="ECO:0000259" key="2">
    <source>
        <dbReference type="PROSITE" id="PS50943"/>
    </source>
</evidence>
<keyword evidence="1 3" id="KW-0238">DNA-binding</keyword>
<organism evidence="3 4">
    <name type="scientific">Pseudooctadecabacter jejudonensis</name>
    <dbReference type="NCBI Taxonomy" id="1391910"/>
    <lineage>
        <taxon>Bacteria</taxon>
        <taxon>Pseudomonadati</taxon>
        <taxon>Pseudomonadota</taxon>
        <taxon>Alphaproteobacteria</taxon>
        <taxon>Rhodobacterales</taxon>
        <taxon>Paracoccaceae</taxon>
        <taxon>Pseudooctadecabacter</taxon>
    </lineage>
</organism>
<protein>
    <submittedName>
        <fullName evidence="3">DNA-binding transcriptional repressor PuuR</fullName>
    </submittedName>
</protein>
<dbReference type="Pfam" id="PF01381">
    <property type="entry name" value="HTH_3"/>
    <property type="match status" value="1"/>
</dbReference>
<evidence type="ECO:0000256" key="1">
    <source>
        <dbReference type="ARBA" id="ARBA00023125"/>
    </source>
</evidence>
<gene>
    <name evidence="3" type="ORF">PSJ8397_02110</name>
</gene>
<dbReference type="InterPro" id="IPR010982">
    <property type="entry name" value="Lambda_DNA-bd_dom_sf"/>
</dbReference>
<dbReference type="CDD" id="cd00093">
    <property type="entry name" value="HTH_XRE"/>
    <property type="match status" value="1"/>
</dbReference>
<dbReference type="GO" id="GO:0003677">
    <property type="term" value="F:DNA binding"/>
    <property type="evidence" value="ECO:0007669"/>
    <property type="project" value="UniProtKB-KW"/>
</dbReference>
<dbReference type="PANTHER" id="PTHR46797:SF1">
    <property type="entry name" value="METHYLPHOSPHONATE SYNTHASE"/>
    <property type="match status" value="1"/>
</dbReference>
<dbReference type="GO" id="GO:0005829">
    <property type="term" value="C:cytosol"/>
    <property type="evidence" value="ECO:0007669"/>
    <property type="project" value="TreeGrafter"/>
</dbReference>
<dbReference type="EMBL" id="FWFT01000003">
    <property type="protein sequence ID" value="SLN41765.1"/>
    <property type="molecule type" value="Genomic_DNA"/>
</dbReference>
<dbReference type="InterPro" id="IPR001387">
    <property type="entry name" value="Cro/C1-type_HTH"/>
</dbReference>
<dbReference type="AlphaFoldDB" id="A0A1Y5SKM3"/>
<name>A0A1Y5SKM3_9RHOB</name>
<evidence type="ECO:0000313" key="3">
    <source>
        <dbReference type="EMBL" id="SLN41765.1"/>
    </source>
</evidence>
<dbReference type="SMART" id="SM00530">
    <property type="entry name" value="HTH_XRE"/>
    <property type="match status" value="1"/>
</dbReference>
<feature type="domain" description="HTH cro/C1-type" evidence="2">
    <location>
        <begin position="13"/>
        <end position="67"/>
    </location>
</feature>
<dbReference type="PROSITE" id="PS50943">
    <property type="entry name" value="HTH_CROC1"/>
    <property type="match status" value="1"/>
</dbReference>
<sequence>MSKQLKQNIGLRVKAARTQKGLTQPQLAEAIDKAFETISNIERGKTAPNFSTLYDIANVLGLPMREFFDVDDADISDARQRLLMQMNSMIAQMDDRQLNLLLRLGQVLQEEGKS</sequence>
<keyword evidence="4" id="KW-1185">Reference proteome</keyword>
<dbReference type="InterPro" id="IPR050807">
    <property type="entry name" value="TransReg_Diox_bact_type"/>
</dbReference>
<dbReference type="SUPFAM" id="SSF47413">
    <property type="entry name" value="lambda repressor-like DNA-binding domains"/>
    <property type="match status" value="1"/>
</dbReference>
<dbReference type="Proteomes" id="UP000193623">
    <property type="component" value="Unassembled WGS sequence"/>
</dbReference>
<dbReference type="Gene3D" id="1.10.260.40">
    <property type="entry name" value="lambda repressor-like DNA-binding domains"/>
    <property type="match status" value="1"/>
</dbReference>
<dbReference type="PANTHER" id="PTHR46797">
    <property type="entry name" value="HTH-TYPE TRANSCRIPTIONAL REGULATOR"/>
    <property type="match status" value="1"/>
</dbReference>
<dbReference type="GO" id="GO:0003700">
    <property type="term" value="F:DNA-binding transcription factor activity"/>
    <property type="evidence" value="ECO:0007669"/>
    <property type="project" value="TreeGrafter"/>
</dbReference>
<evidence type="ECO:0000313" key="4">
    <source>
        <dbReference type="Proteomes" id="UP000193623"/>
    </source>
</evidence>
<accession>A0A1Y5SKM3</accession>
<proteinExistence type="predicted"/>
<reference evidence="3 4" key="1">
    <citation type="submission" date="2017-03" db="EMBL/GenBank/DDBJ databases">
        <authorList>
            <person name="Afonso C.L."/>
            <person name="Miller P.J."/>
            <person name="Scott M.A."/>
            <person name="Spackman E."/>
            <person name="Goraichik I."/>
            <person name="Dimitrov K.M."/>
            <person name="Suarez D.L."/>
            <person name="Swayne D.E."/>
        </authorList>
    </citation>
    <scope>NUCLEOTIDE SEQUENCE [LARGE SCALE GENOMIC DNA]</scope>
    <source>
        <strain evidence="3 4">CECT 8397</strain>
    </source>
</reference>